<protein>
    <submittedName>
        <fullName evidence="3">MFS transporter</fullName>
    </submittedName>
</protein>
<proteinExistence type="inferred from homology"/>
<accession>A0A8J2ZAG3</accession>
<organism evidence="3 4">
    <name type="scientific">Caldovatus sediminis</name>
    <dbReference type="NCBI Taxonomy" id="2041189"/>
    <lineage>
        <taxon>Bacteria</taxon>
        <taxon>Pseudomonadati</taxon>
        <taxon>Pseudomonadota</taxon>
        <taxon>Alphaproteobacteria</taxon>
        <taxon>Acetobacterales</taxon>
        <taxon>Roseomonadaceae</taxon>
        <taxon>Caldovatus</taxon>
    </lineage>
</organism>
<dbReference type="PIRSF" id="PIRSF017082">
    <property type="entry name" value="YflP"/>
    <property type="match status" value="1"/>
</dbReference>
<gene>
    <name evidence="3" type="ORF">GCM10010964_14200</name>
</gene>
<dbReference type="EMBL" id="BMKS01000003">
    <property type="protein sequence ID" value="GGG27402.1"/>
    <property type="molecule type" value="Genomic_DNA"/>
</dbReference>
<evidence type="ECO:0000313" key="4">
    <source>
        <dbReference type="Proteomes" id="UP000597507"/>
    </source>
</evidence>
<keyword evidence="2" id="KW-0732">Signal</keyword>
<dbReference type="PANTHER" id="PTHR42928">
    <property type="entry name" value="TRICARBOXYLATE-BINDING PROTEIN"/>
    <property type="match status" value="1"/>
</dbReference>
<dbReference type="Proteomes" id="UP000597507">
    <property type="component" value="Unassembled WGS sequence"/>
</dbReference>
<evidence type="ECO:0000256" key="1">
    <source>
        <dbReference type="ARBA" id="ARBA00006987"/>
    </source>
</evidence>
<sequence length="331" mass="34521">MRFRSRIAAVLFAAALSSAAPAAVQAQDAPEFPNRPIRVVVPFAAGGPTDLVARLLAPKMSAVLNNQPIVVENRPGAGGVTGVDVVAKAAPDGYTIGFGSAGALAISPSLPGRYMPYDTLRDLAPITLAVLVPEPVVVPANQPFRTMQEFIAAARARPGQLNYGHTGPGSMPHLAGELIKSAAGIDLVAIAYRGGAPLTTALLAGEVQMGLADLPVLLPHIRAGTIRALAVGNRERLPWLPDVPTMDEVGLPGVDTNNWHGMVAPARVPEPVLNAIHRAAAGALRDPEVARGLYDQGAIPGGNSREEFAAFIRSEIAKWAEVIRRGNVTAD</sequence>
<comment type="similarity">
    <text evidence="1">Belongs to the UPF0065 (bug) family.</text>
</comment>
<comment type="caution">
    <text evidence="3">The sequence shown here is derived from an EMBL/GenBank/DDBJ whole genome shotgun (WGS) entry which is preliminary data.</text>
</comment>
<evidence type="ECO:0000256" key="2">
    <source>
        <dbReference type="SAM" id="SignalP"/>
    </source>
</evidence>
<evidence type="ECO:0000313" key="3">
    <source>
        <dbReference type="EMBL" id="GGG27402.1"/>
    </source>
</evidence>
<reference evidence="3 4" key="1">
    <citation type="journal article" date="2014" name="Int. J. Syst. Evol. Microbiol.">
        <title>Complete genome sequence of Corynebacterium casei LMG S-19264T (=DSM 44701T), isolated from a smear-ripened cheese.</title>
        <authorList>
            <consortium name="US DOE Joint Genome Institute (JGI-PGF)"/>
            <person name="Walter F."/>
            <person name="Albersmeier A."/>
            <person name="Kalinowski J."/>
            <person name="Ruckert C."/>
        </authorList>
    </citation>
    <scope>NUCLEOTIDE SEQUENCE [LARGE SCALE GENOMIC DNA]</scope>
    <source>
        <strain evidence="3 4">CGMCC 1.16330</strain>
    </source>
</reference>
<feature type="chain" id="PRO_5035251964" evidence="2">
    <location>
        <begin position="23"/>
        <end position="331"/>
    </location>
</feature>
<dbReference type="RefSeq" id="WP_188899307.1">
    <property type="nucleotide sequence ID" value="NZ_BMKS01000003.1"/>
</dbReference>
<dbReference type="Gene3D" id="3.40.190.10">
    <property type="entry name" value="Periplasmic binding protein-like II"/>
    <property type="match status" value="1"/>
</dbReference>
<dbReference type="PANTHER" id="PTHR42928:SF5">
    <property type="entry name" value="BLR1237 PROTEIN"/>
    <property type="match status" value="1"/>
</dbReference>
<feature type="signal peptide" evidence="2">
    <location>
        <begin position="1"/>
        <end position="22"/>
    </location>
</feature>
<dbReference type="AlphaFoldDB" id="A0A8J2ZAG3"/>
<keyword evidence="4" id="KW-1185">Reference proteome</keyword>
<dbReference type="InterPro" id="IPR005064">
    <property type="entry name" value="BUG"/>
</dbReference>
<dbReference type="Gene3D" id="3.40.190.150">
    <property type="entry name" value="Bordetella uptake gene, domain 1"/>
    <property type="match status" value="1"/>
</dbReference>
<dbReference type="CDD" id="cd13578">
    <property type="entry name" value="PBP2_Bug27"/>
    <property type="match status" value="1"/>
</dbReference>
<name>A0A8J2ZAG3_9PROT</name>
<dbReference type="SUPFAM" id="SSF53850">
    <property type="entry name" value="Periplasmic binding protein-like II"/>
    <property type="match status" value="1"/>
</dbReference>
<dbReference type="Pfam" id="PF03401">
    <property type="entry name" value="TctC"/>
    <property type="match status" value="1"/>
</dbReference>
<dbReference type="InterPro" id="IPR042100">
    <property type="entry name" value="Bug_dom1"/>
</dbReference>